<proteinExistence type="predicted"/>
<dbReference type="Proteomes" id="UP000809829">
    <property type="component" value="Unassembled WGS sequence"/>
</dbReference>
<comment type="caution">
    <text evidence="1">The sequence shown here is derived from an EMBL/GenBank/DDBJ whole genome shotgun (WGS) entry which is preliminary data.</text>
</comment>
<evidence type="ECO:0000313" key="1">
    <source>
        <dbReference type="EMBL" id="MBM7704876.1"/>
    </source>
</evidence>
<keyword evidence="2" id="KW-1185">Reference proteome</keyword>
<evidence type="ECO:0000313" key="2">
    <source>
        <dbReference type="Proteomes" id="UP000809829"/>
    </source>
</evidence>
<dbReference type="RefSeq" id="WP_205188870.1">
    <property type="nucleotide sequence ID" value="NZ_JAFBFC010000009.1"/>
</dbReference>
<gene>
    <name evidence="1" type="ORF">JOC83_003735</name>
</gene>
<reference evidence="1 2" key="1">
    <citation type="submission" date="2021-01" db="EMBL/GenBank/DDBJ databases">
        <title>Genomic Encyclopedia of Type Strains, Phase IV (KMG-IV): sequencing the most valuable type-strain genomes for metagenomic binning, comparative biology and taxonomic classification.</title>
        <authorList>
            <person name="Goeker M."/>
        </authorList>
    </citation>
    <scope>NUCLEOTIDE SEQUENCE [LARGE SCALE GENOMIC DNA]</scope>
    <source>
        <strain evidence="1 2">DSM 104297</strain>
    </source>
</reference>
<accession>A0ABS2QZG6</accession>
<name>A0ABS2QZG6_9BACI</name>
<dbReference type="EMBL" id="JAFBFC010000009">
    <property type="protein sequence ID" value="MBM7704876.1"/>
    <property type="molecule type" value="Genomic_DNA"/>
</dbReference>
<organism evidence="1 2">
    <name type="scientific">Priestia iocasae</name>
    <dbReference type="NCBI Taxonomy" id="2291674"/>
    <lineage>
        <taxon>Bacteria</taxon>
        <taxon>Bacillati</taxon>
        <taxon>Bacillota</taxon>
        <taxon>Bacilli</taxon>
        <taxon>Bacillales</taxon>
        <taxon>Bacillaceae</taxon>
        <taxon>Priestia</taxon>
    </lineage>
</organism>
<sequence length="101" mass="11158">MKWTHVATGFALGFASAYMIQKNKSSLSSTEALQLVKQAFKRNGSIDGSWIQTSSKLHQAQGLTFEGYNGGIIRTVDNQQEHYEFFVDKASGAIIDLKLIS</sequence>
<protein>
    <submittedName>
        <fullName evidence="1">Small secreted protein</fullName>
    </submittedName>
</protein>